<dbReference type="Proteomes" id="UP000001950">
    <property type="component" value="Chromosome 2"/>
</dbReference>
<dbReference type="SUPFAM" id="SSF48403">
    <property type="entry name" value="Ankyrin repeat"/>
    <property type="match status" value="1"/>
</dbReference>
<dbReference type="InterPro" id="IPR019410">
    <property type="entry name" value="Methyltransf_16"/>
</dbReference>
<dbReference type="AlphaFoldDB" id="Q4UF97"/>
<accession>Q4UF97</accession>
<dbReference type="KEGG" id="tan:TA14865"/>
<dbReference type="PANTHER" id="PTHR14614">
    <property type="entry name" value="HEPATOCELLULAR CARCINOMA-ASSOCIATED ANTIGEN"/>
    <property type="match status" value="1"/>
</dbReference>
<organism evidence="1 2">
    <name type="scientific">Theileria annulata</name>
    <dbReference type="NCBI Taxonomy" id="5874"/>
    <lineage>
        <taxon>Eukaryota</taxon>
        <taxon>Sar</taxon>
        <taxon>Alveolata</taxon>
        <taxon>Apicomplexa</taxon>
        <taxon>Aconoidasida</taxon>
        <taxon>Piroplasmida</taxon>
        <taxon>Theileriidae</taxon>
        <taxon>Theileria</taxon>
    </lineage>
</organism>
<dbReference type="VEuPathDB" id="PiroplasmaDB:TA14865"/>
<proteinExistence type="predicted"/>
<protein>
    <submittedName>
        <fullName evidence="1">Uncharacterized protein</fullName>
    </submittedName>
</protein>
<dbReference type="InParanoid" id="Q4UF97"/>
<dbReference type="CDD" id="cd02440">
    <property type="entry name" value="AdoMet_MTases"/>
    <property type="match status" value="1"/>
</dbReference>
<dbReference type="PANTHER" id="PTHR14614:SF159">
    <property type="entry name" value="METHYLTRANSFERASE"/>
    <property type="match status" value="1"/>
</dbReference>
<keyword evidence="2" id="KW-1185">Reference proteome</keyword>
<dbReference type="Gene3D" id="1.25.40.20">
    <property type="entry name" value="Ankyrin repeat-containing domain"/>
    <property type="match status" value="1"/>
</dbReference>
<evidence type="ECO:0000313" key="1">
    <source>
        <dbReference type="EMBL" id="CAI74242.1"/>
    </source>
</evidence>
<dbReference type="InterPro" id="IPR036770">
    <property type="entry name" value="Ankyrin_rpt-contain_sf"/>
</dbReference>
<evidence type="ECO:0000313" key="2">
    <source>
        <dbReference type="Proteomes" id="UP000001950"/>
    </source>
</evidence>
<dbReference type="EMBL" id="CR940348">
    <property type="protein sequence ID" value="CAI74242.1"/>
    <property type="molecule type" value="Genomic_DNA"/>
</dbReference>
<dbReference type="eggNOG" id="KOG2497">
    <property type="taxonomic scope" value="Eukaryota"/>
</dbReference>
<dbReference type="SUPFAM" id="SSF53335">
    <property type="entry name" value="S-adenosyl-L-methionine-dependent methyltransferases"/>
    <property type="match status" value="1"/>
</dbReference>
<dbReference type="InterPro" id="IPR029063">
    <property type="entry name" value="SAM-dependent_MTases_sf"/>
</dbReference>
<dbReference type="GeneID" id="3862224"/>
<dbReference type="SMART" id="SM00248">
    <property type="entry name" value="ANK"/>
    <property type="match status" value="3"/>
</dbReference>
<dbReference type="RefSeq" id="XP_951974.1">
    <property type="nucleotide sequence ID" value="XM_946881.1"/>
</dbReference>
<dbReference type="STRING" id="5874.Q4UF97"/>
<dbReference type="InterPro" id="IPR002110">
    <property type="entry name" value="Ankyrin_rpt"/>
</dbReference>
<dbReference type="Gene3D" id="3.40.50.150">
    <property type="entry name" value="Vaccinia Virus protein VP39"/>
    <property type="match status" value="1"/>
</dbReference>
<dbReference type="Pfam" id="PF12796">
    <property type="entry name" value="Ank_2"/>
    <property type="match status" value="1"/>
</dbReference>
<dbReference type="OrthoDB" id="46564at2759"/>
<gene>
    <name evidence="1" type="ORF">TA14865</name>
</gene>
<dbReference type="OMA" id="IQNKHYE"/>
<name>Q4UF97_THEAN</name>
<dbReference type="Pfam" id="PF10294">
    <property type="entry name" value="Methyltransf_16"/>
    <property type="match status" value="1"/>
</dbReference>
<sequence length="479" mass="55231">MVKSDEENGPPDQLDDDVEWDDEFMYLLRVNDLESAKQVLEKRLVKDLNYTNEDGNTALHYVCANDLEEAAIFLLRECKVNYTVNNKCGNSPLHWIVQNKALKTLKVLLWHDYEVHKNELNYSKYTHNFTFKDSKFKLSKETLEHYNIKDYPEDYSRINEIDITKENQFGKTVLSEAFRSENLELLQLILEHPISAILDQKAENTTEEDNETESVDYVIHEFQFINKGTLSQGEAENLKYEGKMQENDKFSTKSENNVNDADLGDNKASLKVKIKEMCIKDDKILDAENSELDSSGLIIWESSVIASFWLSMLAGSNNYSGLNVLELGSGCGLVGISFKVACQYYKQPIKLTLTDYSDKTVENLKYNVELNGLKEDVWVSQLNWNLYDKMPDNELYDLIIASDLIYDVKLVECLANVINKVLTPKGTFLYTYKISRNGSTDFINRLSEFGFQIEIQHVPKVCQQNPFVNKNKVTNWKQC</sequence>
<reference evidence="1 2" key="1">
    <citation type="journal article" date="2005" name="Science">
        <title>Genome of the host-cell transforming parasite Theileria annulata compared with T. parva.</title>
        <authorList>
            <person name="Pain A."/>
            <person name="Renauld H."/>
            <person name="Berriman M."/>
            <person name="Murphy L."/>
            <person name="Yeats C.A."/>
            <person name="Weir W."/>
            <person name="Kerhornou A."/>
            <person name="Aslett M."/>
            <person name="Bishop R."/>
            <person name="Bouchier C."/>
            <person name="Cochet M."/>
            <person name="Coulson R.M.R."/>
            <person name="Cronin A."/>
            <person name="de Villiers E.P."/>
            <person name="Fraser A."/>
            <person name="Fosker N."/>
            <person name="Gardner M."/>
            <person name="Goble A."/>
            <person name="Griffiths-Jones S."/>
            <person name="Harris D.E."/>
            <person name="Katzer F."/>
            <person name="Larke N."/>
            <person name="Lord A."/>
            <person name="Maser P."/>
            <person name="McKellar S."/>
            <person name="Mooney P."/>
            <person name="Morton F."/>
            <person name="Nene V."/>
            <person name="O'Neil S."/>
            <person name="Price C."/>
            <person name="Quail M.A."/>
            <person name="Rabbinowitsch E."/>
            <person name="Rawlings N.D."/>
            <person name="Rutter S."/>
            <person name="Saunders D."/>
            <person name="Seeger K."/>
            <person name="Shah T."/>
            <person name="Squares R."/>
            <person name="Squares S."/>
            <person name="Tivey A."/>
            <person name="Walker A.R."/>
            <person name="Woodward J."/>
            <person name="Dobbelaere D.A.E."/>
            <person name="Langsley G."/>
            <person name="Rajandream M.A."/>
            <person name="McKeever D."/>
            <person name="Shiels B."/>
            <person name="Tait A."/>
            <person name="Barrell B.G."/>
            <person name="Hall N."/>
        </authorList>
    </citation>
    <scope>NUCLEOTIDE SEQUENCE [LARGE SCALE GENOMIC DNA]</scope>
    <source>
        <strain evidence="2">Ankara</strain>
    </source>
</reference>